<keyword evidence="4 7" id="KW-0067">ATP-binding</keyword>
<dbReference type="Gene3D" id="1.10.510.10">
    <property type="entry name" value="Transferase(Phosphotransferase) domain 1"/>
    <property type="match status" value="1"/>
</dbReference>
<keyword evidence="2 7" id="KW-0547">Nucleotide-binding</keyword>
<dbReference type="InterPro" id="IPR017441">
    <property type="entry name" value="Protein_kinase_ATP_BS"/>
</dbReference>
<keyword evidence="11" id="KW-1185">Reference proteome</keyword>
<dbReference type="PROSITE" id="PS00107">
    <property type="entry name" value="PROTEIN_KINASE_ATP"/>
    <property type="match status" value="1"/>
</dbReference>
<organism evidence="10">
    <name type="scientific">Medioppia subpectinata</name>
    <dbReference type="NCBI Taxonomy" id="1979941"/>
    <lineage>
        <taxon>Eukaryota</taxon>
        <taxon>Metazoa</taxon>
        <taxon>Ecdysozoa</taxon>
        <taxon>Arthropoda</taxon>
        <taxon>Chelicerata</taxon>
        <taxon>Arachnida</taxon>
        <taxon>Acari</taxon>
        <taxon>Acariformes</taxon>
        <taxon>Sarcoptiformes</taxon>
        <taxon>Oribatida</taxon>
        <taxon>Brachypylina</taxon>
        <taxon>Oppioidea</taxon>
        <taxon>Oppiidae</taxon>
        <taxon>Medioppia</taxon>
    </lineage>
</organism>
<dbReference type="InterPro" id="IPR000408">
    <property type="entry name" value="Reg_chr_condens"/>
</dbReference>
<dbReference type="AlphaFoldDB" id="A0A7R9Q3B1"/>
<dbReference type="InterPro" id="IPR050339">
    <property type="entry name" value="CC_SR_Kinase"/>
</dbReference>
<feature type="binding site" evidence="7">
    <location>
        <position position="194"/>
    </location>
    <ligand>
        <name>ATP</name>
        <dbReference type="ChEBI" id="CHEBI:30616"/>
    </ligand>
</feature>
<dbReference type="Proteomes" id="UP000759131">
    <property type="component" value="Unassembled WGS sequence"/>
</dbReference>
<dbReference type="PROSITE" id="PS50012">
    <property type="entry name" value="RCC1_3"/>
    <property type="match status" value="1"/>
</dbReference>
<dbReference type="GO" id="GO:0005524">
    <property type="term" value="F:ATP binding"/>
    <property type="evidence" value="ECO:0007669"/>
    <property type="project" value="UniProtKB-UniRule"/>
</dbReference>
<dbReference type="GO" id="GO:0004674">
    <property type="term" value="F:protein serine/threonine kinase activity"/>
    <property type="evidence" value="ECO:0007669"/>
    <property type="project" value="UniProtKB-KW"/>
</dbReference>
<dbReference type="OrthoDB" id="6377189at2759"/>
<dbReference type="PANTHER" id="PTHR11042">
    <property type="entry name" value="EUKARYOTIC TRANSLATION INITIATION FACTOR 2-ALPHA KINASE EIF2-ALPHA KINASE -RELATED"/>
    <property type="match status" value="1"/>
</dbReference>
<dbReference type="Gene3D" id="2.130.10.30">
    <property type="entry name" value="Regulator of chromosome condensation 1/beta-lactamase-inhibitor protein II"/>
    <property type="match status" value="1"/>
</dbReference>
<dbReference type="InterPro" id="IPR009091">
    <property type="entry name" value="RCC1/BLIP-II"/>
</dbReference>
<dbReference type="Pfam" id="PF13540">
    <property type="entry name" value="RCC1_2"/>
    <property type="match status" value="1"/>
</dbReference>
<accession>A0A7R9Q3B1</accession>
<protein>
    <recommendedName>
        <fullName evidence="9">Protein kinase domain-containing protein</fullName>
    </recommendedName>
</protein>
<evidence type="ECO:0000256" key="6">
    <source>
        <dbReference type="PROSITE-ProRule" id="PRU00235"/>
    </source>
</evidence>
<evidence type="ECO:0000256" key="2">
    <source>
        <dbReference type="ARBA" id="ARBA00022741"/>
    </source>
</evidence>
<dbReference type="InterPro" id="IPR008271">
    <property type="entry name" value="Ser/Thr_kinase_AS"/>
</dbReference>
<gene>
    <name evidence="10" type="ORF">OSB1V03_LOCUS10254</name>
</gene>
<proteinExistence type="inferred from homology"/>
<dbReference type="SUPFAM" id="SSF50985">
    <property type="entry name" value="RCC1/BLIP-II"/>
    <property type="match status" value="1"/>
</dbReference>
<evidence type="ECO:0000256" key="3">
    <source>
        <dbReference type="ARBA" id="ARBA00022777"/>
    </source>
</evidence>
<name>A0A7R9Q3B1_9ACAR</name>
<dbReference type="PROSITE" id="PS50011">
    <property type="entry name" value="PROTEIN_KINASE_DOM"/>
    <property type="match status" value="1"/>
</dbReference>
<evidence type="ECO:0000259" key="9">
    <source>
        <dbReference type="PROSITE" id="PS50011"/>
    </source>
</evidence>
<evidence type="ECO:0000256" key="5">
    <source>
        <dbReference type="ARBA" id="ARBA00037982"/>
    </source>
</evidence>
<keyword evidence="3" id="KW-0418">Kinase</keyword>
<dbReference type="EMBL" id="CAJPIZ010007370">
    <property type="protein sequence ID" value="CAG2110269.1"/>
    <property type="molecule type" value="Genomic_DNA"/>
</dbReference>
<evidence type="ECO:0000256" key="7">
    <source>
        <dbReference type="PROSITE-ProRule" id="PRU10141"/>
    </source>
</evidence>
<dbReference type="PROSITE" id="PS00108">
    <property type="entry name" value="PROTEIN_KINASE_ST"/>
    <property type="match status" value="1"/>
</dbReference>
<feature type="repeat" description="RCC1" evidence="6">
    <location>
        <begin position="70"/>
        <end position="112"/>
    </location>
</feature>
<sequence>MNMGYLNFLPKNNNTTRVTILSPQLIPQLCHQNIQYFVNGKDFVLAVTKAQDLRPFSTIHHHSRLVINTNRIYAFGNNGRGQLAPAIITCLNNLNITQISCGSYNTLALTGDGRVYSWGDNSYKAIGCKGGGDIGCDGNNENVNNDNLSDTETVSCSDGNYKTQFIEMSAIGSGGFGTVFKVKHRLDDKIYAVKRVLFGDFSKEKKQKILKEVKLLSELDSKFVVKYYNSWSEGKHMFIHMEYCSQTLGSVIRDKPIVFGRQSSDAMNIYEYFISCEILRELLQCLQYLHGLDPPIIHRDLKPENVLIVSNTSNDTFVKLGDFGIAVKHNMVSMSHTVSVGSAQYMAPEVFQSRYTSKVDIYSLALVSQHLFDLFNIDNPLEIYNLTAFSANFNKLYEMIGHMFQSMADNRPTSNQVLQEYNYWSVDRHFKIFRNLT</sequence>
<comment type="similarity">
    <text evidence="5">Belongs to the protein kinase superfamily. Ser/Thr protein kinase family. GCN2 subfamily.</text>
</comment>
<dbReference type="SUPFAM" id="SSF56112">
    <property type="entry name" value="Protein kinase-like (PK-like)"/>
    <property type="match status" value="1"/>
</dbReference>
<keyword evidence="1" id="KW-0808">Transferase</keyword>
<evidence type="ECO:0000256" key="8">
    <source>
        <dbReference type="RuleBase" id="RU000304"/>
    </source>
</evidence>
<dbReference type="InterPro" id="IPR000719">
    <property type="entry name" value="Prot_kinase_dom"/>
</dbReference>
<dbReference type="GO" id="GO:0005737">
    <property type="term" value="C:cytoplasm"/>
    <property type="evidence" value="ECO:0007669"/>
    <property type="project" value="TreeGrafter"/>
</dbReference>
<evidence type="ECO:0000256" key="4">
    <source>
        <dbReference type="ARBA" id="ARBA00022840"/>
    </source>
</evidence>
<dbReference type="InterPro" id="IPR011009">
    <property type="entry name" value="Kinase-like_dom_sf"/>
</dbReference>
<feature type="domain" description="Protein kinase" evidence="9">
    <location>
        <begin position="165"/>
        <end position="424"/>
    </location>
</feature>
<dbReference type="Pfam" id="PF00069">
    <property type="entry name" value="Pkinase"/>
    <property type="match status" value="1"/>
</dbReference>
<dbReference type="EMBL" id="OC861945">
    <property type="protein sequence ID" value="CAD7629839.1"/>
    <property type="molecule type" value="Genomic_DNA"/>
</dbReference>
<dbReference type="GO" id="GO:0005634">
    <property type="term" value="C:nucleus"/>
    <property type="evidence" value="ECO:0007669"/>
    <property type="project" value="TreeGrafter"/>
</dbReference>
<evidence type="ECO:0000313" key="11">
    <source>
        <dbReference type="Proteomes" id="UP000759131"/>
    </source>
</evidence>
<evidence type="ECO:0000313" key="10">
    <source>
        <dbReference type="EMBL" id="CAD7629839.1"/>
    </source>
</evidence>
<keyword evidence="8" id="KW-0723">Serine/threonine-protein kinase</keyword>
<evidence type="ECO:0000256" key="1">
    <source>
        <dbReference type="ARBA" id="ARBA00022679"/>
    </source>
</evidence>
<reference evidence="10" key="1">
    <citation type="submission" date="2020-11" db="EMBL/GenBank/DDBJ databases">
        <authorList>
            <person name="Tran Van P."/>
        </authorList>
    </citation>
    <scope>NUCLEOTIDE SEQUENCE</scope>
</reference>
<dbReference type="SMART" id="SM00220">
    <property type="entry name" value="S_TKc"/>
    <property type="match status" value="1"/>
</dbReference>